<comment type="similarity">
    <text evidence="8">Belongs to the exbB/tolQ family.</text>
</comment>
<feature type="transmembrane region" description="Helical" evidence="9">
    <location>
        <begin position="16"/>
        <end position="38"/>
    </location>
</feature>
<proteinExistence type="inferred from homology"/>
<feature type="domain" description="MotA/TolQ/ExbB proton channel" evidence="10">
    <location>
        <begin position="75"/>
        <end position="189"/>
    </location>
</feature>
<protein>
    <submittedName>
        <fullName evidence="11">MotA/TolQ/ExbB proton channel family protein</fullName>
    </submittedName>
</protein>
<reference evidence="11 12" key="1">
    <citation type="submission" date="2020-04" db="EMBL/GenBank/DDBJ databases">
        <authorList>
            <person name="Hitch T.C.A."/>
            <person name="Wylensek D."/>
            <person name="Clavel T."/>
        </authorList>
    </citation>
    <scope>NUCLEOTIDE SEQUENCE [LARGE SCALE GENOMIC DNA]</scope>
    <source>
        <strain evidence="11 12">Oil-RF-744-FAT-WT-6-1</strain>
    </source>
</reference>
<keyword evidence="3" id="KW-1003">Cell membrane</keyword>
<evidence type="ECO:0000256" key="8">
    <source>
        <dbReference type="RuleBase" id="RU004057"/>
    </source>
</evidence>
<keyword evidence="6 9" id="KW-1133">Transmembrane helix</keyword>
<keyword evidence="7 9" id="KW-0472">Membrane</keyword>
<evidence type="ECO:0000256" key="4">
    <source>
        <dbReference type="ARBA" id="ARBA00022692"/>
    </source>
</evidence>
<evidence type="ECO:0000256" key="6">
    <source>
        <dbReference type="ARBA" id="ARBA00022989"/>
    </source>
</evidence>
<evidence type="ECO:0000256" key="5">
    <source>
        <dbReference type="ARBA" id="ARBA00022927"/>
    </source>
</evidence>
<evidence type="ECO:0000259" key="10">
    <source>
        <dbReference type="Pfam" id="PF01618"/>
    </source>
</evidence>
<gene>
    <name evidence="11" type="ORF">HF872_07510</name>
</gene>
<organism evidence="11 12">
    <name type="scientific">Megasphaera hexanoica</name>
    <dbReference type="NCBI Taxonomy" id="1675036"/>
    <lineage>
        <taxon>Bacteria</taxon>
        <taxon>Bacillati</taxon>
        <taxon>Bacillota</taxon>
        <taxon>Negativicutes</taxon>
        <taxon>Veillonellales</taxon>
        <taxon>Veillonellaceae</taxon>
        <taxon>Megasphaera</taxon>
    </lineage>
</organism>
<dbReference type="InterPro" id="IPR050790">
    <property type="entry name" value="ExbB/TolQ_transport"/>
</dbReference>
<evidence type="ECO:0000256" key="3">
    <source>
        <dbReference type="ARBA" id="ARBA00022475"/>
    </source>
</evidence>
<evidence type="ECO:0000313" key="11">
    <source>
        <dbReference type="EMBL" id="NME28471.1"/>
    </source>
</evidence>
<feature type="transmembrane region" description="Helical" evidence="9">
    <location>
        <begin position="158"/>
        <end position="178"/>
    </location>
</feature>
<dbReference type="RefSeq" id="WP_170087629.1">
    <property type="nucleotide sequence ID" value="NZ_JABAFG010000011.1"/>
</dbReference>
<comment type="caution">
    <text evidence="11">The sequence shown here is derived from an EMBL/GenBank/DDBJ whole genome shotgun (WGS) entry which is preliminary data.</text>
</comment>
<comment type="subcellular location">
    <subcellularLocation>
        <location evidence="1">Cell membrane</location>
        <topology evidence="1">Multi-pass membrane protein</topology>
    </subcellularLocation>
    <subcellularLocation>
        <location evidence="8">Membrane</location>
        <topology evidence="8">Multi-pass membrane protein</topology>
    </subcellularLocation>
</comment>
<name>A0A848BQ64_9FIRM</name>
<dbReference type="PANTHER" id="PTHR30625:SF15">
    <property type="entry name" value="BIOPOLYMER TRANSPORT PROTEIN EXBB"/>
    <property type="match status" value="1"/>
</dbReference>
<keyword evidence="2 8" id="KW-0813">Transport</keyword>
<keyword evidence="4 9" id="KW-0812">Transmembrane</keyword>
<dbReference type="PANTHER" id="PTHR30625">
    <property type="entry name" value="PROTEIN TOLQ"/>
    <property type="match status" value="1"/>
</dbReference>
<dbReference type="InterPro" id="IPR002898">
    <property type="entry name" value="MotA_ExbB_proton_chnl"/>
</dbReference>
<dbReference type="Pfam" id="PF01618">
    <property type="entry name" value="MotA_ExbB"/>
    <property type="match status" value="1"/>
</dbReference>
<evidence type="ECO:0000313" key="12">
    <source>
        <dbReference type="Proteomes" id="UP000591071"/>
    </source>
</evidence>
<dbReference type="GO" id="GO:0017038">
    <property type="term" value="P:protein import"/>
    <property type="evidence" value="ECO:0007669"/>
    <property type="project" value="TreeGrafter"/>
</dbReference>
<feature type="transmembrane region" description="Helical" evidence="9">
    <location>
        <begin position="114"/>
        <end position="138"/>
    </location>
</feature>
<evidence type="ECO:0000256" key="7">
    <source>
        <dbReference type="ARBA" id="ARBA00023136"/>
    </source>
</evidence>
<accession>A0A848BQ64</accession>
<dbReference type="EMBL" id="JABAFG010000011">
    <property type="protein sequence ID" value="NME28471.1"/>
    <property type="molecule type" value="Genomic_DNA"/>
</dbReference>
<dbReference type="GO" id="GO:0005886">
    <property type="term" value="C:plasma membrane"/>
    <property type="evidence" value="ECO:0007669"/>
    <property type="project" value="UniProtKB-SubCell"/>
</dbReference>
<evidence type="ECO:0000256" key="1">
    <source>
        <dbReference type="ARBA" id="ARBA00004651"/>
    </source>
</evidence>
<keyword evidence="5 8" id="KW-0653">Protein transport</keyword>
<sequence>MEGFSYFLHLFHSGGIVMYPLLLLSLITVAIAVERFSYYKKNRRQSKKFFTGVRHAAAHQQWDMAGEICQSFPTAISRVVEQGLRNDQNEKAMRHAFMERMAAEAVGFHRYLDYLSAIVTIAPLLGLLGTVTGMINTFSILDNGAGAAAITGGVGEALVATASGLCVAILAFCVYTYFSHQLDVIVTDTEGLCADVLNAKKESWGRA</sequence>
<evidence type="ECO:0000256" key="9">
    <source>
        <dbReference type="SAM" id="Phobius"/>
    </source>
</evidence>
<evidence type="ECO:0000256" key="2">
    <source>
        <dbReference type="ARBA" id="ARBA00022448"/>
    </source>
</evidence>
<dbReference type="AlphaFoldDB" id="A0A848BQ64"/>
<dbReference type="Proteomes" id="UP000591071">
    <property type="component" value="Unassembled WGS sequence"/>
</dbReference>